<keyword evidence="10" id="KW-1185">Reference proteome</keyword>
<dbReference type="InterPro" id="IPR036390">
    <property type="entry name" value="WH_DNA-bd_sf"/>
</dbReference>
<keyword evidence="5" id="KW-0926">Vacuole</keyword>
<dbReference type="GO" id="GO:0005774">
    <property type="term" value="C:vacuolar membrane"/>
    <property type="evidence" value="ECO:0007669"/>
    <property type="project" value="UniProtKB-SubCell"/>
</dbReference>
<protein>
    <recommendedName>
        <fullName evidence="3">Vacuolar membrane-associated protein IML1</fullName>
    </recommendedName>
    <alternativeName>
        <fullName evidence="4">Vacuolar membrane-associated protein iml1</fullName>
    </alternativeName>
</protein>
<dbReference type="InterPro" id="IPR027244">
    <property type="entry name" value="IML1"/>
</dbReference>
<evidence type="ECO:0000256" key="2">
    <source>
        <dbReference type="ARBA" id="ARBA00005643"/>
    </source>
</evidence>
<dbReference type="FunCoup" id="N1J547">
    <property type="interactions" value="611"/>
</dbReference>
<comment type="similarity">
    <text evidence="2">Belongs to the IML1 family.</text>
</comment>
<dbReference type="SUPFAM" id="SSF46785">
    <property type="entry name" value="Winged helix' DNA-binding domain"/>
    <property type="match status" value="1"/>
</dbReference>
<dbReference type="InterPro" id="IPR057068">
    <property type="entry name" value="IML1_N_fung"/>
</dbReference>
<feature type="compositionally biased region" description="Polar residues" evidence="7">
    <location>
        <begin position="1784"/>
        <end position="1809"/>
    </location>
</feature>
<dbReference type="SMART" id="SM00049">
    <property type="entry name" value="DEP"/>
    <property type="match status" value="1"/>
</dbReference>
<dbReference type="Pfam" id="PF19418">
    <property type="entry name" value="DEPDC5_CTD"/>
    <property type="match status" value="1"/>
</dbReference>
<dbReference type="CDD" id="cd04449">
    <property type="entry name" value="DEP_DEPDC5-like"/>
    <property type="match status" value="1"/>
</dbReference>
<evidence type="ECO:0000256" key="4">
    <source>
        <dbReference type="ARBA" id="ARBA00021881"/>
    </source>
</evidence>
<dbReference type="GO" id="GO:0005096">
    <property type="term" value="F:GTPase activator activity"/>
    <property type="evidence" value="ECO:0007669"/>
    <property type="project" value="InterPro"/>
</dbReference>
<keyword evidence="6" id="KW-0472">Membrane</keyword>
<dbReference type="PROSITE" id="PS50186">
    <property type="entry name" value="DEP"/>
    <property type="match status" value="1"/>
</dbReference>
<feature type="compositionally biased region" description="Low complexity" evidence="7">
    <location>
        <begin position="1"/>
        <end position="20"/>
    </location>
</feature>
<dbReference type="eggNOG" id="KOG3572">
    <property type="taxonomic scope" value="Eukaryota"/>
</dbReference>
<feature type="domain" description="DEP" evidence="8">
    <location>
        <begin position="1344"/>
        <end position="1434"/>
    </location>
</feature>
<evidence type="ECO:0000313" key="10">
    <source>
        <dbReference type="Proteomes" id="UP000015441"/>
    </source>
</evidence>
<dbReference type="EMBL" id="CAUH01000586">
    <property type="protein sequence ID" value="CCU74755.1"/>
    <property type="molecule type" value="Genomic_DNA"/>
</dbReference>
<comment type="caution">
    <text evidence="9">The sequence shown here is derived from an EMBL/GenBank/DDBJ whole genome shotgun (WGS) entry which is preliminary data.</text>
</comment>
<dbReference type="InterPro" id="IPR000591">
    <property type="entry name" value="DEP_dom"/>
</dbReference>
<dbReference type="GO" id="GO:1904262">
    <property type="term" value="P:negative regulation of TORC1 signaling"/>
    <property type="evidence" value="ECO:0007669"/>
    <property type="project" value="TreeGrafter"/>
</dbReference>
<evidence type="ECO:0000256" key="7">
    <source>
        <dbReference type="SAM" id="MobiDB-lite"/>
    </source>
</evidence>
<evidence type="ECO:0000256" key="5">
    <source>
        <dbReference type="ARBA" id="ARBA00022554"/>
    </source>
</evidence>
<accession>N1J547</accession>
<reference evidence="9 10" key="1">
    <citation type="journal article" date="2010" name="Science">
        <title>Genome expansion and gene loss in powdery mildew fungi reveal tradeoffs in extreme parasitism.</title>
        <authorList>
            <person name="Spanu P.D."/>
            <person name="Abbott J.C."/>
            <person name="Amselem J."/>
            <person name="Burgis T.A."/>
            <person name="Soanes D.M."/>
            <person name="Stueber K."/>
            <person name="Ver Loren van Themaat E."/>
            <person name="Brown J.K.M."/>
            <person name="Butcher S.A."/>
            <person name="Gurr S.J."/>
            <person name="Lebrun M.-H."/>
            <person name="Ridout C.J."/>
            <person name="Schulze-Lefert P."/>
            <person name="Talbot N.J."/>
            <person name="Ahmadinejad N."/>
            <person name="Ametz C."/>
            <person name="Barton G.R."/>
            <person name="Benjdia M."/>
            <person name="Bidzinski P."/>
            <person name="Bindschedler L.V."/>
            <person name="Both M."/>
            <person name="Brewer M.T."/>
            <person name="Cadle-Davidson L."/>
            <person name="Cadle-Davidson M.M."/>
            <person name="Collemare J."/>
            <person name="Cramer R."/>
            <person name="Frenkel O."/>
            <person name="Godfrey D."/>
            <person name="Harriman J."/>
            <person name="Hoede C."/>
            <person name="King B.C."/>
            <person name="Klages S."/>
            <person name="Kleemann J."/>
            <person name="Knoll D."/>
            <person name="Koti P.S."/>
            <person name="Kreplak J."/>
            <person name="Lopez-Ruiz F.J."/>
            <person name="Lu X."/>
            <person name="Maekawa T."/>
            <person name="Mahanil S."/>
            <person name="Micali C."/>
            <person name="Milgroom M.G."/>
            <person name="Montana G."/>
            <person name="Noir S."/>
            <person name="O'Connell R.J."/>
            <person name="Oberhaensli S."/>
            <person name="Parlange F."/>
            <person name="Pedersen C."/>
            <person name="Quesneville H."/>
            <person name="Reinhardt R."/>
            <person name="Rott M."/>
            <person name="Sacristan S."/>
            <person name="Schmidt S.M."/>
            <person name="Schoen M."/>
            <person name="Skamnioti P."/>
            <person name="Sommer H."/>
            <person name="Stephens A."/>
            <person name="Takahara H."/>
            <person name="Thordal-Christensen H."/>
            <person name="Vigouroux M."/>
            <person name="Wessling R."/>
            <person name="Wicker T."/>
            <person name="Panstruga R."/>
        </authorList>
    </citation>
    <scope>NUCLEOTIDE SEQUENCE [LARGE SCALE GENOMIC DNA]</scope>
    <source>
        <strain evidence="9">DH14</strain>
    </source>
</reference>
<dbReference type="PANTHER" id="PTHR13179">
    <property type="entry name" value="DEP DOMAIN CONTAINING PROTEIN 5"/>
    <property type="match status" value="1"/>
</dbReference>
<dbReference type="Proteomes" id="UP000015441">
    <property type="component" value="Unassembled WGS sequence"/>
</dbReference>
<gene>
    <name evidence="9" type="ORF">BGHDH14_bgh06671</name>
</gene>
<evidence type="ECO:0000256" key="6">
    <source>
        <dbReference type="ARBA" id="ARBA00023136"/>
    </source>
</evidence>
<dbReference type="InterPro" id="IPR048255">
    <property type="entry name" value="IML1_N"/>
</dbReference>
<dbReference type="InterPro" id="IPR045838">
    <property type="entry name" value="DEPDC5_CTD"/>
</dbReference>
<dbReference type="Pfam" id="PF12257">
    <property type="entry name" value="IML1"/>
    <property type="match status" value="1"/>
</dbReference>
<name>N1J547_BLUG1</name>
<feature type="compositionally biased region" description="Low complexity" evidence="7">
    <location>
        <begin position="1817"/>
        <end position="1828"/>
    </location>
</feature>
<dbReference type="PANTHER" id="PTHR13179:SF8">
    <property type="entry name" value="GATOR COMPLEX PROTEIN DEPDC5"/>
    <property type="match status" value="1"/>
</dbReference>
<feature type="region of interest" description="Disordered" evidence="7">
    <location>
        <begin position="1"/>
        <end position="36"/>
    </location>
</feature>
<dbReference type="InterPro" id="IPR036388">
    <property type="entry name" value="WH-like_DNA-bd_sf"/>
</dbReference>
<dbReference type="STRING" id="546991.N1J547"/>
<evidence type="ECO:0000256" key="3">
    <source>
        <dbReference type="ARBA" id="ARBA00018529"/>
    </source>
</evidence>
<dbReference type="GO" id="GO:0010508">
    <property type="term" value="P:positive regulation of autophagy"/>
    <property type="evidence" value="ECO:0007669"/>
    <property type="project" value="TreeGrafter"/>
</dbReference>
<sequence>MTVSKASHSSSNSTKSTYSDDNLDTASDWETGKSRPITIAPNANALHGDQLKADLQFKKKCTLWVHEEGFSRDDVVLNVELFRNITPGDLLTILPWKSPYANHIKATLNKNFVTEPVREQAASSNPSSLKGTEKCNKTLDFDIGNQFIFVVKEPPKDIKSDLQISVSKHVADIFNLKHRSSVLVTSADANDSSASHVELSFKDEYLARSDMWRLTVSELSGNTVYHGQKVLFMGSIKAQVTAIHRDNRKVQSAYFAIDTKPIFRSCSARYTLFIQMSREMWDFDYEGSGEIMFNQVINGFLPGLFKRWAALKFEHLVSIVLFARVEYDTGITQGLASETHSDSYYTGIQPSGSRRPYKDFYRVVVYEMSSGSWTTILYQLKLEFKFFRKDILTHHLKSYIPGSKKTSGKISNGASSPRIEAESSLAMYGNLLEAINLSCSQFSYENIDRDLMRTGVSILFITPCAGLFEVDFQILKMTAEMLSENSISIELVCLPRMPLHLTPLFRYRNPKYDMFFESLRLKTIRNERNTLGEQGIFSSSFSSFEGSFSPSKPSRTFRNLRIDSSATKPPEEWIYAKPSWINISFWTGPSYNEDYSKVTDQLNAKNLRGIMPKRAKDFAVRCKMYEMEMTGTMESILTEISISPLDFDPLFSQIVSRPRQKVLGKIIRKKPFKGLSELSFSPSRALLGRQTSQEKNFQQIFENYDTLVSQAPRGQSSILEREDIRRQVKHESTGLLHDLTTTGSDHLYTPGLGRGSGSNVLYTASNQKTKRRKQRHFTNYDEQEARKFAKDNFMNNNCTSIANSQTFLTKHSKPDRQISLGMHGFGIASPKAVIAKPQTEHANASKPRSSSKSSKNMENMLINSSFLPHNLSFKSLSAFDIPSSRSKELHSRPNSNPKFTSESWNLKKIPLVRPMTIKGSTESPFPTHLHEPQLELDSSFHNSYRNLDFESVDAVKSFKEYENQRPNNPKLIISSFSELNSTLSPTSALLPCPTILNPSNLSVESISDLYHYKQWQHTPSRFMQKQPVKWKSLSSPASVPLTTDAFPTKYQLDTDYQQKPYNISQNLDDDFNEAPKKREALIRELVGLRLSQGFQIVTGPLVAEAFGQKALKMASVFDQNQIAEDGVSIFMSMGSTIHQLSCVNDGEVEINIFVRKPNQSSISNQGLAYNPAIRTSFAQRYESQSLTLGKRKDDYNWNYVDAFLGGYNEDMSDKLRFWCARFVLIPVERPSHAIRRQGEDSEEEIRLEGIKRLTQIWQRHRVLTPNESRFQTSSLRKTKDPNPLDIVYKTEDPSNVVTAELETLPLVEVGDLNLRKSQLLETERFKKSKLDIAALAEAIQAPVEKGGVRMQNRRWHLRLHHNCFIGSDMATWLIDNFEDIETREEAVEFGNKLMLREELIKSKDKDKEKEMGLFVHVEKRHLFRDGQYFYQLTGEFAKQVPDNRSGWFSSKKRDTSIPPTPLGECMWRDAQRSEQSRTSSNYEEKCSPSSSITQTFSCGGKRPRVFLSKVMKYDVDHRKRSYRPEIINLHYDRLHNPDNCYHIRIDWMGVTAKLIKDAIESWATVADRYGLRLVEVPIGEAQKVNSVNPFRRPYHIELVVQPPNQQLKSLMDINCLSSPSHSTPSSRNFYQKSILKKFNFVLDIEAAKNFPSNVDVLHSWGKPDYQYSQYIHRSGVVLAQITDEGNFLLLANRVYSNKTVTPKDECQITFRQVDNSTPRSILDELKLFCNDGEALKTFYQDVYDKIYAPFANTSPCFRSTSENLHEYNISTLRLPPSLVVRDSGANSRTTDTIPVTSSHYTSQSNTGDWTENDSSEDFSSSDTDSSGM</sequence>
<dbReference type="GO" id="GO:1990130">
    <property type="term" value="C:GATOR1 complex"/>
    <property type="evidence" value="ECO:0007669"/>
    <property type="project" value="TreeGrafter"/>
</dbReference>
<dbReference type="Gene3D" id="1.10.10.10">
    <property type="entry name" value="Winged helix-like DNA-binding domain superfamily/Winged helix DNA-binding domain"/>
    <property type="match status" value="1"/>
</dbReference>
<proteinExistence type="inferred from homology"/>
<dbReference type="GO" id="GO:0035556">
    <property type="term" value="P:intracellular signal transduction"/>
    <property type="evidence" value="ECO:0007669"/>
    <property type="project" value="InterPro"/>
</dbReference>
<evidence type="ECO:0000313" key="9">
    <source>
        <dbReference type="EMBL" id="CCU74755.1"/>
    </source>
</evidence>
<evidence type="ECO:0000259" key="8">
    <source>
        <dbReference type="PROSITE" id="PS50186"/>
    </source>
</evidence>
<dbReference type="Pfam" id="PF00610">
    <property type="entry name" value="DEP"/>
    <property type="match status" value="1"/>
</dbReference>
<evidence type="ECO:0000256" key="1">
    <source>
        <dbReference type="ARBA" id="ARBA00004148"/>
    </source>
</evidence>
<organism evidence="9 10">
    <name type="scientific">Blumeria graminis f. sp. hordei (strain DH14)</name>
    <name type="common">Barley powdery mildew</name>
    <name type="synonym">Oidium monilioides f. sp. hordei</name>
    <dbReference type="NCBI Taxonomy" id="546991"/>
    <lineage>
        <taxon>Eukaryota</taxon>
        <taxon>Fungi</taxon>
        <taxon>Dikarya</taxon>
        <taxon>Ascomycota</taxon>
        <taxon>Pezizomycotina</taxon>
        <taxon>Leotiomycetes</taxon>
        <taxon>Erysiphales</taxon>
        <taxon>Erysiphaceae</taxon>
        <taxon>Blumeria</taxon>
        <taxon>Blumeria hordei</taxon>
    </lineage>
</organism>
<dbReference type="HOGENOM" id="CLU_000935_1_1_1"/>
<dbReference type="InParanoid" id="N1J547"/>
<dbReference type="Pfam" id="PF24438">
    <property type="entry name" value="IML1_N_fung"/>
    <property type="match status" value="1"/>
</dbReference>
<dbReference type="OrthoDB" id="39497at2759"/>
<comment type="subcellular location">
    <subcellularLocation>
        <location evidence="1">Vacuole membrane</location>
        <topology evidence="1">Peripheral membrane protein</topology>
    </subcellularLocation>
</comment>
<feature type="region of interest" description="Disordered" evidence="7">
    <location>
        <begin position="1783"/>
        <end position="1828"/>
    </location>
</feature>